<dbReference type="Gene3D" id="3.40.50.150">
    <property type="entry name" value="Vaccinia Virus protein VP39"/>
    <property type="match status" value="1"/>
</dbReference>
<evidence type="ECO:0000313" key="2">
    <source>
        <dbReference type="EMBL" id="EMS59379.1"/>
    </source>
</evidence>
<dbReference type="PANTHER" id="PTHR14614">
    <property type="entry name" value="HEPATOCELLULAR CARCINOMA-ASSOCIATED ANTIGEN"/>
    <property type="match status" value="1"/>
</dbReference>
<dbReference type="eggNOG" id="KOG2920">
    <property type="taxonomic scope" value="Eukaryota"/>
</dbReference>
<dbReference type="OMA" id="AHNRYSG"/>
<organism evidence="2">
    <name type="scientific">Triticum urartu</name>
    <name type="common">Red wild einkorn</name>
    <name type="synonym">Crithodium urartu</name>
    <dbReference type="NCBI Taxonomy" id="4572"/>
    <lineage>
        <taxon>Eukaryota</taxon>
        <taxon>Viridiplantae</taxon>
        <taxon>Streptophyta</taxon>
        <taxon>Embryophyta</taxon>
        <taxon>Tracheophyta</taxon>
        <taxon>Spermatophyta</taxon>
        <taxon>Magnoliopsida</taxon>
        <taxon>Liliopsida</taxon>
        <taxon>Poales</taxon>
        <taxon>Poaceae</taxon>
        <taxon>BOP clade</taxon>
        <taxon>Pooideae</taxon>
        <taxon>Triticodae</taxon>
        <taxon>Triticeae</taxon>
        <taxon>Triticinae</taxon>
        <taxon>Triticum</taxon>
    </lineage>
</organism>
<proteinExistence type="predicted"/>
<protein>
    <recommendedName>
        <fullName evidence="3">Histidine protein methyltransferase 1-like protein</fullName>
    </recommendedName>
</protein>
<name>M8AFC5_TRIUA</name>
<dbReference type="STRING" id="4572.M8AFC5"/>
<dbReference type="InterPro" id="IPR019410">
    <property type="entry name" value="Methyltransf_16"/>
</dbReference>
<dbReference type="PANTHER" id="PTHR14614:SF43">
    <property type="entry name" value="OS04G0492400 PROTEIN"/>
    <property type="match status" value="1"/>
</dbReference>
<reference evidence="2" key="1">
    <citation type="journal article" date="2013" name="Nature">
        <title>Draft genome of the wheat A-genome progenitor Triticum urartu.</title>
        <authorList>
            <person name="Ling H.Q."/>
            <person name="Zhao S."/>
            <person name="Liu D."/>
            <person name="Wang J."/>
            <person name="Sun H."/>
            <person name="Zhang C."/>
            <person name="Fan H."/>
            <person name="Li D."/>
            <person name="Dong L."/>
            <person name="Tao Y."/>
            <person name="Gao C."/>
            <person name="Wu H."/>
            <person name="Li Y."/>
            <person name="Cui Y."/>
            <person name="Guo X."/>
            <person name="Zheng S."/>
            <person name="Wang B."/>
            <person name="Yu K."/>
            <person name="Liang Q."/>
            <person name="Yang W."/>
            <person name="Lou X."/>
            <person name="Chen J."/>
            <person name="Feng M."/>
            <person name="Jian J."/>
            <person name="Zhang X."/>
            <person name="Luo G."/>
            <person name="Jiang Y."/>
            <person name="Liu J."/>
            <person name="Wang Z."/>
            <person name="Sha Y."/>
            <person name="Zhang B."/>
            <person name="Wu H."/>
            <person name="Tang D."/>
            <person name="Shen Q."/>
            <person name="Xue P."/>
            <person name="Zou S."/>
            <person name="Wang X."/>
            <person name="Liu X."/>
            <person name="Wang F."/>
            <person name="Yang Y."/>
            <person name="An X."/>
            <person name="Dong Z."/>
            <person name="Zhang K."/>
            <person name="Zhang X."/>
            <person name="Luo M.C."/>
            <person name="Dvorak J."/>
            <person name="Tong Y."/>
            <person name="Wang J."/>
            <person name="Yang H."/>
            <person name="Li Z."/>
            <person name="Wang D."/>
            <person name="Zhang A."/>
            <person name="Wang J."/>
        </authorList>
    </citation>
    <scope>NUCLEOTIDE SEQUENCE</scope>
</reference>
<dbReference type="EMBL" id="KD121375">
    <property type="protein sequence ID" value="EMS59379.1"/>
    <property type="molecule type" value="Genomic_DNA"/>
</dbReference>
<gene>
    <name evidence="2" type="ORF">TRIUR3_33843</name>
</gene>
<evidence type="ECO:0000256" key="1">
    <source>
        <dbReference type="SAM" id="MobiDB-lite"/>
    </source>
</evidence>
<dbReference type="InterPro" id="IPR029063">
    <property type="entry name" value="SAM-dependent_MTases_sf"/>
</dbReference>
<sequence length="463" mass="50648">MKAPSLLVQCFPGLLPSKATSCVPIISERDLHLPSPAVELIPSKSAHPYKYAGEKVDVQGLDVFKGKVSVADMIAFSPSEVASSKHDGSLKYWESSITIVNIIKNEIRDGQLSFRGKRVLEVSVPDFASIEAECVPHGLLGCGSGLAGIFACLKGASIVHFQDTNAETIRCRTMPNVLANLEQARDRQNRPSESPVTPSRQLLAPVVHFYAGEWDELPTILSVVHPPAQPTNLSFSEDDFMDGCRRHDGSSIVGPGASIVHFQDTNAETIRCRTMPNVLANLEQARDRQNRPSESPVTPSRQLLAPVVHFYAGEWDELPTILSVVHPPAQPTNLSFSEDDFMDGCSSHDGSSIVGQDPRRSRKLSGSRAWERASETDPADGGYDVILISEIPNAVNSLRKLYALITKCLRPPYGVLYVASKKNMVGSSGGARQLKSLMEEEGVLGGHFLTEISDREIWKFFFK</sequence>
<evidence type="ECO:0008006" key="3">
    <source>
        <dbReference type="Google" id="ProtNLM"/>
    </source>
</evidence>
<feature type="region of interest" description="Disordered" evidence="1">
    <location>
        <begin position="347"/>
        <end position="378"/>
    </location>
</feature>
<dbReference type="AlphaFoldDB" id="M8AFC5"/>
<accession>M8AFC5</accession>